<evidence type="ECO:0000256" key="3">
    <source>
        <dbReference type="ARBA" id="ARBA00011970"/>
    </source>
</evidence>
<dbReference type="SUPFAM" id="SSF53756">
    <property type="entry name" value="UDP-Glycosyltransferase/glycogen phosphorylase"/>
    <property type="match status" value="1"/>
</dbReference>
<dbReference type="Gene3D" id="3.40.50.11380">
    <property type="match status" value="1"/>
</dbReference>
<dbReference type="PROSITE" id="PS50005">
    <property type="entry name" value="TPR"/>
    <property type="match status" value="5"/>
</dbReference>
<dbReference type="InterPro" id="IPR037919">
    <property type="entry name" value="OGT"/>
</dbReference>
<feature type="domain" description="O-GlcNAc transferase C-terminal" evidence="9">
    <location>
        <begin position="436"/>
        <end position="580"/>
    </location>
</feature>
<dbReference type="OrthoDB" id="465636at2"/>
<dbReference type="InterPro" id="IPR029489">
    <property type="entry name" value="OGT/SEC/SPY_C"/>
</dbReference>
<dbReference type="SMART" id="SM00028">
    <property type="entry name" value="TPR"/>
    <property type="match status" value="9"/>
</dbReference>
<keyword evidence="6" id="KW-0677">Repeat</keyword>
<evidence type="ECO:0000256" key="8">
    <source>
        <dbReference type="PROSITE-ProRule" id="PRU00339"/>
    </source>
</evidence>
<comment type="similarity">
    <text evidence="2">Belongs to the glycosyltransferase 41 family. O-GlcNAc transferase subfamily.</text>
</comment>
<feature type="domain" description="O-GlcNAc transferase C-terminal" evidence="9">
    <location>
        <begin position="595"/>
        <end position="780"/>
    </location>
</feature>
<evidence type="ECO:0000256" key="7">
    <source>
        <dbReference type="ARBA" id="ARBA00022803"/>
    </source>
</evidence>
<evidence type="ECO:0000313" key="11">
    <source>
        <dbReference type="Proteomes" id="UP000325797"/>
    </source>
</evidence>
<feature type="repeat" description="TPR" evidence="8">
    <location>
        <begin position="207"/>
        <end position="240"/>
    </location>
</feature>
<dbReference type="KEGG" id="hadh:FRZ61_11610"/>
<keyword evidence="4" id="KW-0328">Glycosyltransferase</keyword>
<dbReference type="EMBL" id="CP042582">
    <property type="protein sequence ID" value="QEX21238.1"/>
    <property type="molecule type" value="Genomic_DNA"/>
</dbReference>
<sequence>MNMEESELEIAETADAAERERRERSLRAIVAADPRDVDAVTELAMICHETQRRHEAATLFERAVALAPRDAILRCNTGNALAATGRPEAALAHFREATLIDPRLAHAHFLTGNALRDLGRDREAAAAYGLAVGLDPRLAAAERELALLLRQQGDLDGAAAAYRRALSIEPDRAAVHFDLANLLSEQGHLEDAAASYRAALRLKPDFAGAACHLGHVFLAQRRFAEAESCYRRALAVDAKMVEAVRNLALVLEKQGKIAAAISAGETLVGLAETELPAWIALGRLYQRQGRPIQALGALRRALTLAPTDGEALLALMPVLDALERPEEAIAAGRRILGLDPDNAAAALLLLAYLRRACRWREAEALASRVERMTETALAAGQRPGQAPAQYLLGSMDATKLRRIAQAWSEAESGLMTRPAGAALRRRPVDRKPDHIPRVGYLVDAASPAAAMIAALAEAHDAEAVETFLFTHRTAERDEPAGGLGAAGERLVDLARMRPDPAAQRIADEAIDILVLEDAMPGSAAMAIAARRPAPLQIAWPGFPGSCGAGWIDYVLADRIAAPPQDAPHWSEAICRLPHSYRPLFAETAAPAPSADREAEGLPADRVVLAAFHRPDRIEPALFRLWMELLGAVPDAVLWLWAAERPMVGELKRQAVERGIDPRRLHFAQTQPRPYHRQRLALADIGLDTHPYSDAAATADALAANVPVVTLRGRHFAGRRSASLLSGLGLPELVVEDLEAYRRLVLALAQDPAMRTAMRQRIAQARATSPLADPTRFARDLEAAYRRIWRRYLTGQAPEAIDIAAAGNMPASPAEVPA</sequence>
<feature type="repeat" description="TPR" evidence="8">
    <location>
        <begin position="139"/>
        <end position="172"/>
    </location>
</feature>
<feature type="repeat" description="TPR" evidence="8">
    <location>
        <begin position="275"/>
        <end position="308"/>
    </location>
</feature>
<dbReference type="InterPro" id="IPR011990">
    <property type="entry name" value="TPR-like_helical_dom_sf"/>
</dbReference>
<keyword evidence="7 8" id="KW-0802">TPR repeat</keyword>
<dbReference type="Pfam" id="PF13844">
    <property type="entry name" value="Glyco_transf_41"/>
    <property type="match status" value="2"/>
</dbReference>
<dbReference type="Pfam" id="PF13428">
    <property type="entry name" value="TPR_14"/>
    <property type="match status" value="1"/>
</dbReference>
<evidence type="ECO:0000313" key="10">
    <source>
        <dbReference type="EMBL" id="QEX21238.1"/>
    </source>
</evidence>
<protein>
    <recommendedName>
        <fullName evidence="3">protein O-GlcNAc transferase</fullName>
        <ecNumber evidence="3">2.4.1.255</ecNumber>
    </recommendedName>
</protein>
<feature type="repeat" description="TPR" evidence="8">
    <location>
        <begin position="37"/>
        <end position="70"/>
    </location>
</feature>
<evidence type="ECO:0000259" key="9">
    <source>
        <dbReference type="Pfam" id="PF13844"/>
    </source>
</evidence>
<reference evidence="10 11" key="1">
    <citation type="submission" date="2019-08" db="EMBL/GenBank/DDBJ databases">
        <title>Hyperibacter terrae gen. nov., sp. nov. and Hyperibacter viscosus sp. nov., two new members in the family Rhodospirillaceae isolated from the rhizosphere of Hypericum perforatum.</title>
        <authorList>
            <person name="Noviana Z."/>
        </authorList>
    </citation>
    <scope>NUCLEOTIDE SEQUENCE [LARGE SCALE GENOMIC DNA]</scope>
    <source>
        <strain evidence="10 11">R5959</strain>
    </source>
</reference>
<gene>
    <name evidence="10" type="ORF">FRZ61_11610</name>
</gene>
<dbReference type="Gene3D" id="3.40.50.2000">
    <property type="entry name" value="Glycogen Phosphorylase B"/>
    <property type="match status" value="1"/>
</dbReference>
<dbReference type="Proteomes" id="UP000325797">
    <property type="component" value="Chromosome"/>
</dbReference>
<dbReference type="AlphaFoldDB" id="A0A5J6MUB0"/>
<dbReference type="Pfam" id="PF13414">
    <property type="entry name" value="TPR_11"/>
    <property type="match status" value="1"/>
</dbReference>
<accession>A0A5J6MUB0</accession>
<evidence type="ECO:0000256" key="1">
    <source>
        <dbReference type="ARBA" id="ARBA00004922"/>
    </source>
</evidence>
<proteinExistence type="inferred from homology"/>
<dbReference type="EC" id="2.4.1.255" evidence="3"/>
<feature type="repeat" description="TPR" evidence="8">
    <location>
        <begin position="173"/>
        <end position="206"/>
    </location>
</feature>
<evidence type="ECO:0000256" key="5">
    <source>
        <dbReference type="ARBA" id="ARBA00022679"/>
    </source>
</evidence>
<organism evidence="10 11">
    <name type="scientific">Hypericibacter adhaerens</name>
    <dbReference type="NCBI Taxonomy" id="2602016"/>
    <lineage>
        <taxon>Bacteria</taxon>
        <taxon>Pseudomonadati</taxon>
        <taxon>Pseudomonadota</taxon>
        <taxon>Alphaproteobacteria</taxon>
        <taxon>Rhodospirillales</taxon>
        <taxon>Dongiaceae</taxon>
        <taxon>Hypericibacter</taxon>
    </lineage>
</organism>
<dbReference type="InterPro" id="IPR019734">
    <property type="entry name" value="TPR_rpt"/>
</dbReference>
<name>A0A5J6MUB0_9PROT</name>
<dbReference type="PANTHER" id="PTHR44366:SF1">
    <property type="entry name" value="UDP-N-ACETYLGLUCOSAMINE--PEPTIDE N-ACETYLGLUCOSAMINYLTRANSFERASE 110 KDA SUBUNIT"/>
    <property type="match status" value="1"/>
</dbReference>
<dbReference type="GO" id="GO:0097363">
    <property type="term" value="F:protein O-acetylglucosaminyltransferase activity"/>
    <property type="evidence" value="ECO:0007669"/>
    <property type="project" value="UniProtKB-EC"/>
</dbReference>
<comment type="pathway">
    <text evidence="1">Protein modification; protein glycosylation.</text>
</comment>
<dbReference type="Gene3D" id="1.25.40.10">
    <property type="entry name" value="Tetratricopeptide repeat domain"/>
    <property type="match status" value="5"/>
</dbReference>
<keyword evidence="11" id="KW-1185">Reference proteome</keyword>
<keyword evidence="5" id="KW-0808">Transferase</keyword>
<dbReference type="RefSeq" id="WP_151115628.1">
    <property type="nucleotide sequence ID" value="NZ_CP042582.1"/>
</dbReference>
<dbReference type="Pfam" id="PF13432">
    <property type="entry name" value="TPR_16"/>
    <property type="match status" value="2"/>
</dbReference>
<evidence type="ECO:0000256" key="2">
    <source>
        <dbReference type="ARBA" id="ARBA00005386"/>
    </source>
</evidence>
<dbReference type="SUPFAM" id="SSF48452">
    <property type="entry name" value="TPR-like"/>
    <property type="match status" value="2"/>
</dbReference>
<evidence type="ECO:0000256" key="4">
    <source>
        <dbReference type="ARBA" id="ARBA00022676"/>
    </source>
</evidence>
<evidence type="ECO:0000256" key="6">
    <source>
        <dbReference type="ARBA" id="ARBA00022737"/>
    </source>
</evidence>
<dbReference type="GO" id="GO:0006493">
    <property type="term" value="P:protein O-linked glycosylation"/>
    <property type="evidence" value="ECO:0007669"/>
    <property type="project" value="InterPro"/>
</dbReference>
<dbReference type="PANTHER" id="PTHR44366">
    <property type="entry name" value="UDP-N-ACETYLGLUCOSAMINE--PEPTIDE N-ACETYLGLUCOSAMINYLTRANSFERASE 110 KDA SUBUNIT"/>
    <property type="match status" value="1"/>
</dbReference>